<keyword evidence="2" id="KW-1185">Reference proteome</keyword>
<accession>A0ACB8EHL2</accession>
<evidence type="ECO:0000313" key="2">
    <source>
        <dbReference type="Proteomes" id="UP000827872"/>
    </source>
</evidence>
<protein>
    <submittedName>
        <fullName evidence="1">Uncharacterized protein</fullName>
    </submittedName>
</protein>
<sequence length="177" mass="20096">MGECPSNFLVKEQTPRSFKTFVRESKKIKVKVEQDPYGFEEDHMPPTKGAASASPKEDTRQPETPSTSATKVVTKVECPVCGVPVHELHVNEHLDSCLTSDEKKESLRSSGHKRKPLPKVVYNLLSDRDLRKRLKEYGLSTQGSKQVLIKRHQEFVHMYNSQCDSLNPKSGREVNFN</sequence>
<evidence type="ECO:0000313" key="1">
    <source>
        <dbReference type="EMBL" id="KAH7991898.1"/>
    </source>
</evidence>
<proteinExistence type="predicted"/>
<comment type="caution">
    <text evidence="1">The sequence shown here is derived from an EMBL/GenBank/DDBJ whole genome shotgun (WGS) entry which is preliminary data.</text>
</comment>
<name>A0ACB8EHL2_9SAUR</name>
<dbReference type="EMBL" id="CM037616">
    <property type="protein sequence ID" value="KAH7991898.1"/>
    <property type="molecule type" value="Genomic_DNA"/>
</dbReference>
<reference evidence="1" key="1">
    <citation type="submission" date="2021-08" db="EMBL/GenBank/DDBJ databases">
        <title>The first chromosome-level gecko genome reveals the dynamic sex chromosomes of Neotropical dwarf geckos (Sphaerodactylidae: Sphaerodactylus).</title>
        <authorList>
            <person name="Pinto B.J."/>
            <person name="Keating S.E."/>
            <person name="Gamble T."/>
        </authorList>
    </citation>
    <scope>NUCLEOTIDE SEQUENCE</scope>
    <source>
        <strain evidence="1">TG3544</strain>
    </source>
</reference>
<dbReference type="Proteomes" id="UP000827872">
    <property type="component" value="Linkage Group LG03"/>
</dbReference>
<organism evidence="1 2">
    <name type="scientific">Sphaerodactylus townsendi</name>
    <dbReference type="NCBI Taxonomy" id="933632"/>
    <lineage>
        <taxon>Eukaryota</taxon>
        <taxon>Metazoa</taxon>
        <taxon>Chordata</taxon>
        <taxon>Craniata</taxon>
        <taxon>Vertebrata</taxon>
        <taxon>Euteleostomi</taxon>
        <taxon>Lepidosauria</taxon>
        <taxon>Squamata</taxon>
        <taxon>Bifurcata</taxon>
        <taxon>Gekkota</taxon>
        <taxon>Sphaerodactylidae</taxon>
        <taxon>Sphaerodactylus</taxon>
    </lineage>
</organism>
<gene>
    <name evidence="1" type="ORF">K3G42_016538</name>
</gene>